<evidence type="ECO:0000313" key="4">
    <source>
        <dbReference type="Proteomes" id="UP001317963"/>
    </source>
</evidence>
<sequence>MAQDELTEIPSFAARRDEAVDSAPRNAIPSRGRETVGMSSAGKFALAFSFIAVCFLSAYAWYSHQLITELTVDQARTGKQVQGLENLLTDTDETVTKSAAAMGAQLNLLDTEVRKLWDARKISNRKLSDLEKTDKSAAKTVQTLQDNGFRQKKTLDALTADLKALQTLSADIERLAGSARQIQSDVERLADNVNRSKLERAALGKRVGANEEWVASINNFRKQVNTNVNQLRADIRALSAKVDAIGAAPAVVTPAVQ</sequence>
<gene>
    <name evidence="3" type="ORF">E0F26_05630</name>
</gene>
<keyword evidence="2" id="KW-0472">Membrane</keyword>
<keyword evidence="2" id="KW-0812">Transmembrane</keyword>
<keyword evidence="2" id="KW-1133">Transmembrane helix</keyword>
<dbReference type="RefSeq" id="WP_279243069.1">
    <property type="nucleotide sequence ID" value="NZ_CP036501.1"/>
</dbReference>
<evidence type="ECO:0008006" key="5">
    <source>
        <dbReference type="Google" id="ProtNLM"/>
    </source>
</evidence>
<reference evidence="3 4" key="1">
    <citation type="submission" date="2019-02" db="EMBL/GenBank/DDBJ databases">
        <title>Halieaceae_genomes.</title>
        <authorList>
            <person name="Li S.-H."/>
        </authorList>
    </citation>
    <scope>NUCLEOTIDE SEQUENCE [LARGE SCALE GENOMIC DNA]</scope>
    <source>
        <strain evidence="3 4">JH123</strain>
    </source>
</reference>
<evidence type="ECO:0000256" key="1">
    <source>
        <dbReference type="SAM" id="Coils"/>
    </source>
</evidence>
<keyword evidence="4" id="KW-1185">Reference proteome</keyword>
<name>A0ABY6Q5T8_9GAMM</name>
<evidence type="ECO:0000313" key="3">
    <source>
        <dbReference type="EMBL" id="UZP74256.1"/>
    </source>
</evidence>
<evidence type="ECO:0000256" key="2">
    <source>
        <dbReference type="SAM" id="Phobius"/>
    </source>
</evidence>
<keyword evidence="1" id="KW-0175">Coiled coil</keyword>
<organism evidence="3 4">
    <name type="scientific">Candidatus Paraluminiphilus aquimaris</name>
    <dbReference type="NCBI Taxonomy" id="2518994"/>
    <lineage>
        <taxon>Bacteria</taxon>
        <taxon>Pseudomonadati</taxon>
        <taxon>Pseudomonadota</taxon>
        <taxon>Gammaproteobacteria</taxon>
        <taxon>Cellvibrionales</taxon>
        <taxon>Halieaceae</taxon>
        <taxon>Candidatus Paraluminiphilus</taxon>
    </lineage>
</organism>
<accession>A0ABY6Q5T8</accession>
<dbReference type="EMBL" id="CP036501">
    <property type="protein sequence ID" value="UZP74256.1"/>
    <property type="molecule type" value="Genomic_DNA"/>
</dbReference>
<proteinExistence type="predicted"/>
<dbReference type="Proteomes" id="UP001317963">
    <property type="component" value="Chromosome"/>
</dbReference>
<feature type="coiled-coil region" evidence="1">
    <location>
        <begin position="155"/>
        <end position="241"/>
    </location>
</feature>
<protein>
    <recommendedName>
        <fullName evidence="5">Chromosome partition protein Smc</fullName>
    </recommendedName>
</protein>
<feature type="transmembrane region" description="Helical" evidence="2">
    <location>
        <begin position="41"/>
        <end position="62"/>
    </location>
</feature>